<dbReference type="AlphaFoldDB" id="A0A5B7ID92"/>
<reference evidence="4 5" key="1">
    <citation type="submission" date="2019-05" db="EMBL/GenBank/DDBJ databases">
        <title>Another draft genome of Portunus trituberculatus and its Hox gene families provides insights of decapod evolution.</title>
        <authorList>
            <person name="Jeong J.-H."/>
            <person name="Song I."/>
            <person name="Kim S."/>
            <person name="Choi T."/>
            <person name="Kim D."/>
            <person name="Ryu S."/>
            <person name="Kim W."/>
        </authorList>
    </citation>
    <scope>NUCLEOTIDE SEQUENCE [LARGE SCALE GENOMIC DNA]</scope>
    <source>
        <tissue evidence="4">Muscle</tissue>
    </source>
</reference>
<dbReference type="OrthoDB" id="205623at2759"/>
<dbReference type="SUPFAM" id="SSF52540">
    <property type="entry name" value="P-loop containing nucleoside triphosphate hydrolases"/>
    <property type="match status" value="1"/>
</dbReference>
<gene>
    <name evidence="4" type="primary">Sult2a1</name>
    <name evidence="4" type="ORF">E2C01_077020</name>
</gene>
<organism evidence="4 5">
    <name type="scientific">Portunus trituberculatus</name>
    <name type="common">Swimming crab</name>
    <name type="synonym">Neptunus trituberculatus</name>
    <dbReference type="NCBI Taxonomy" id="210409"/>
    <lineage>
        <taxon>Eukaryota</taxon>
        <taxon>Metazoa</taxon>
        <taxon>Ecdysozoa</taxon>
        <taxon>Arthropoda</taxon>
        <taxon>Crustacea</taxon>
        <taxon>Multicrustacea</taxon>
        <taxon>Malacostraca</taxon>
        <taxon>Eumalacostraca</taxon>
        <taxon>Eucarida</taxon>
        <taxon>Decapoda</taxon>
        <taxon>Pleocyemata</taxon>
        <taxon>Brachyura</taxon>
        <taxon>Eubrachyura</taxon>
        <taxon>Portunoidea</taxon>
        <taxon>Portunidae</taxon>
        <taxon>Portuninae</taxon>
        <taxon>Portunus</taxon>
    </lineage>
</organism>
<evidence type="ECO:0000256" key="1">
    <source>
        <dbReference type="ARBA" id="ARBA00005771"/>
    </source>
</evidence>
<dbReference type="Gene3D" id="3.40.50.300">
    <property type="entry name" value="P-loop containing nucleotide triphosphate hydrolases"/>
    <property type="match status" value="1"/>
</dbReference>
<name>A0A5B7ID92_PORTR</name>
<keyword evidence="2 4" id="KW-0808">Transferase</keyword>
<comment type="caution">
    <text evidence="4">The sequence shown here is derived from an EMBL/GenBank/DDBJ whole genome shotgun (WGS) entry which is preliminary data.</text>
</comment>
<dbReference type="PANTHER" id="PTHR11783">
    <property type="entry name" value="SULFOTRANSFERASE SULT"/>
    <property type="match status" value="1"/>
</dbReference>
<evidence type="ECO:0000256" key="2">
    <source>
        <dbReference type="ARBA" id="ARBA00022679"/>
    </source>
</evidence>
<protein>
    <submittedName>
        <fullName evidence="4">Bile salt sulfotransferase 1</fullName>
    </submittedName>
</protein>
<comment type="similarity">
    <text evidence="1">Belongs to the sulfotransferase 1 family.</text>
</comment>
<dbReference type="GO" id="GO:0008146">
    <property type="term" value="F:sulfotransferase activity"/>
    <property type="evidence" value="ECO:0007669"/>
    <property type="project" value="InterPro"/>
</dbReference>
<feature type="domain" description="Sulfotransferase" evidence="3">
    <location>
        <begin position="6"/>
        <end position="72"/>
    </location>
</feature>
<keyword evidence="5" id="KW-1185">Reference proteome</keyword>
<evidence type="ECO:0000313" key="4">
    <source>
        <dbReference type="EMBL" id="MPC82360.1"/>
    </source>
</evidence>
<evidence type="ECO:0000259" key="3">
    <source>
        <dbReference type="Pfam" id="PF00685"/>
    </source>
</evidence>
<accession>A0A5B7ID92</accession>
<dbReference type="Pfam" id="PF00685">
    <property type="entry name" value="Sulfotransfer_1"/>
    <property type="match status" value="1"/>
</dbReference>
<dbReference type="InterPro" id="IPR027417">
    <property type="entry name" value="P-loop_NTPase"/>
</dbReference>
<sequence length="97" mass="11330">MVSGTFWFPSVIFGPYWRHVQEAWEQREHPNLRFVFYEDLKADTMTHLQRLNDFTGANLTQSQLDTVSFHALSVSRCLSIPLSIHPTVLSLLRVYFS</sequence>
<proteinExistence type="inferred from homology"/>
<evidence type="ECO:0000313" key="5">
    <source>
        <dbReference type="Proteomes" id="UP000324222"/>
    </source>
</evidence>
<dbReference type="EMBL" id="VSRR010059526">
    <property type="protein sequence ID" value="MPC82360.1"/>
    <property type="molecule type" value="Genomic_DNA"/>
</dbReference>
<dbReference type="InterPro" id="IPR000863">
    <property type="entry name" value="Sulfotransferase_dom"/>
</dbReference>
<dbReference type="Proteomes" id="UP000324222">
    <property type="component" value="Unassembled WGS sequence"/>
</dbReference>